<keyword evidence="4" id="KW-1133">Transmembrane helix</keyword>
<dbReference type="Proteomes" id="UP001055167">
    <property type="component" value="Unassembled WGS sequence"/>
</dbReference>
<dbReference type="EMBL" id="BPQH01000034">
    <property type="protein sequence ID" value="GJD53689.1"/>
    <property type="molecule type" value="Genomic_DNA"/>
</dbReference>
<dbReference type="SUPFAM" id="SSF47384">
    <property type="entry name" value="Homodimeric domain of signal transducing histidine kinase"/>
    <property type="match status" value="1"/>
</dbReference>
<evidence type="ECO:0000313" key="6">
    <source>
        <dbReference type="EMBL" id="GJD53689.1"/>
    </source>
</evidence>
<dbReference type="NCBIfam" id="NF010411">
    <property type="entry name" value="PRK13837.1"/>
    <property type="match status" value="1"/>
</dbReference>
<dbReference type="CDD" id="cd00082">
    <property type="entry name" value="HisKA"/>
    <property type="match status" value="1"/>
</dbReference>
<evidence type="ECO:0000256" key="4">
    <source>
        <dbReference type="SAM" id="Phobius"/>
    </source>
</evidence>
<dbReference type="SUPFAM" id="SSF52172">
    <property type="entry name" value="CheY-like"/>
    <property type="match status" value="1"/>
</dbReference>
<dbReference type="InterPro" id="IPR005467">
    <property type="entry name" value="His_kinase_dom"/>
</dbReference>
<name>A0ABQ4RA81_9HYPH</name>
<keyword evidence="3" id="KW-0597">Phosphoprotein</keyword>
<dbReference type="InterPro" id="IPR003661">
    <property type="entry name" value="HisK_dim/P_dom"/>
</dbReference>
<protein>
    <recommendedName>
        <fullName evidence="2">histidine kinase</fullName>
        <ecNumber evidence="2">2.7.13.3</ecNumber>
    </recommendedName>
</protein>
<dbReference type="SUPFAM" id="SSF55781">
    <property type="entry name" value="GAF domain-like"/>
    <property type="match status" value="1"/>
</dbReference>
<dbReference type="PANTHER" id="PTHR43065:SF42">
    <property type="entry name" value="TWO-COMPONENT SENSOR PPRA"/>
    <property type="match status" value="1"/>
</dbReference>
<feature type="transmembrane region" description="Helical" evidence="4">
    <location>
        <begin position="263"/>
        <end position="283"/>
    </location>
</feature>
<evidence type="ECO:0000259" key="5">
    <source>
        <dbReference type="PROSITE" id="PS50109"/>
    </source>
</evidence>
<dbReference type="PRINTS" id="PR00344">
    <property type="entry name" value="BCTRLSENSOR"/>
</dbReference>
<accession>A0ABQ4RA81</accession>
<evidence type="ECO:0000256" key="1">
    <source>
        <dbReference type="ARBA" id="ARBA00000085"/>
    </source>
</evidence>
<dbReference type="Gene3D" id="3.30.565.10">
    <property type="entry name" value="Histidine kinase-like ATPase, C-terminal domain"/>
    <property type="match status" value="1"/>
</dbReference>
<keyword evidence="4" id="KW-0472">Membrane</keyword>
<dbReference type="InterPro" id="IPR036097">
    <property type="entry name" value="HisK_dim/P_sf"/>
</dbReference>
<gene>
    <name evidence="6" type="primary">virA</name>
    <name evidence="6" type="ORF">OPKNFCMD_6466</name>
</gene>
<sequence>MRAGFPEGATGRLASLRVASVTIGSAFAVAVPLLLLLLTWLSFRAVNADAEIYDRALQGLDRFTAVQSALQRDVLTARAGLLRNYDPLVGEIAALHGVVAQMREVAQDGVRSAAAIDALAASVARQDALVERFKTENALLQNSLAYFGLFSARLRQADDARVLPALSDLAAAMLRLTLDTSSSSAREVEDRLRGLAAQPGARDDAAVQALLAHGRLLHRLLPSLDGLLRALLAVPSERQENALRAMVLAHQSASRETARRSRLLLYATSVVLVAALVHLGFRLRSRARALRRRAALEHAIAGVSMRFINAPAHEVGLRIEEALAALAALVGADRAYFVLADREASVYSWARDPEILPPGWPERALALAAEGALGEDGLVHLPALDRLPAGPGTLALAQAGIRGWACVTRTTNEGAVGILGFDGTRSRLGVRRDELGLLRMAFDVLANAVGRTLLERDRAQLEARLQQARRMETVGALTSGIAHNFNNIVGAILGYAEMAETQAAAGSRITQYLGEIRRAGERARDLIDQILTFGRRRDARRHPVRVQALLAEAISLLRASLPATVDLVLHDAPGEILVSGEPAQLQQVVLNLCSNAAQAMDGVGRVEIDTGLRRAGPGLAPAPAGLPPGCYVRIAVRDAGHGMDEATRDRIFEPFFTTRPAGNGLGLATVREIVREHGGTIEVASRPGAGSRFDVWLPCAAGSGEASGTGEPALPLGRGQTLLVINPHRQPLLRDEEVLAALGYEPVGFAGMEPALAACRAAPERFAAIVVRHSGPPAPLVAFAAGVHRAAPRLPVVLAATSANAVDMGVMAAAGIQEVVQWPLIATEVATALARALARPALPVRAGG</sequence>
<evidence type="ECO:0000256" key="3">
    <source>
        <dbReference type="ARBA" id="ARBA00022553"/>
    </source>
</evidence>
<dbReference type="InterPro" id="IPR004358">
    <property type="entry name" value="Sig_transdc_His_kin-like_C"/>
</dbReference>
<comment type="catalytic activity">
    <reaction evidence="1">
        <text>ATP + protein L-histidine = ADP + protein N-phospho-L-histidine.</text>
        <dbReference type="EC" id="2.7.13.3"/>
    </reaction>
</comment>
<dbReference type="RefSeq" id="WP_238314310.1">
    <property type="nucleotide sequence ID" value="NZ_BPQH01000034.1"/>
</dbReference>
<evidence type="ECO:0000313" key="7">
    <source>
        <dbReference type="Proteomes" id="UP001055167"/>
    </source>
</evidence>
<keyword evidence="7" id="KW-1185">Reference proteome</keyword>
<dbReference type="Pfam" id="PF19443">
    <property type="entry name" value="DAHL"/>
    <property type="match status" value="1"/>
</dbReference>
<dbReference type="InterPro" id="IPR036890">
    <property type="entry name" value="HATPase_C_sf"/>
</dbReference>
<dbReference type="SMART" id="SM00388">
    <property type="entry name" value="HisKA"/>
    <property type="match status" value="1"/>
</dbReference>
<evidence type="ECO:0000256" key="2">
    <source>
        <dbReference type="ARBA" id="ARBA00012438"/>
    </source>
</evidence>
<dbReference type="PROSITE" id="PS50109">
    <property type="entry name" value="HIS_KIN"/>
    <property type="match status" value="1"/>
</dbReference>
<dbReference type="SMART" id="SM00387">
    <property type="entry name" value="HATPase_c"/>
    <property type="match status" value="1"/>
</dbReference>
<dbReference type="SUPFAM" id="SSF55874">
    <property type="entry name" value="ATPase domain of HSP90 chaperone/DNA topoisomerase II/histidine kinase"/>
    <property type="match status" value="1"/>
</dbReference>
<organism evidence="6 7">
    <name type="scientific">Methylobacterium crusticola</name>
    <dbReference type="NCBI Taxonomy" id="1697972"/>
    <lineage>
        <taxon>Bacteria</taxon>
        <taxon>Pseudomonadati</taxon>
        <taxon>Pseudomonadota</taxon>
        <taxon>Alphaproteobacteria</taxon>
        <taxon>Hyphomicrobiales</taxon>
        <taxon>Methylobacteriaceae</taxon>
        <taxon>Methylobacterium</taxon>
    </lineage>
</organism>
<dbReference type="InterPro" id="IPR003594">
    <property type="entry name" value="HATPase_dom"/>
</dbReference>
<proteinExistence type="predicted"/>
<dbReference type="PANTHER" id="PTHR43065">
    <property type="entry name" value="SENSOR HISTIDINE KINASE"/>
    <property type="match status" value="1"/>
</dbReference>
<comment type="caution">
    <text evidence="6">The sequence shown here is derived from an EMBL/GenBank/DDBJ whole genome shotgun (WGS) entry which is preliminary data.</text>
</comment>
<reference evidence="6" key="2">
    <citation type="submission" date="2021-08" db="EMBL/GenBank/DDBJ databases">
        <authorList>
            <person name="Tani A."/>
            <person name="Ola A."/>
            <person name="Ogura Y."/>
            <person name="Katsura K."/>
            <person name="Hayashi T."/>
        </authorList>
    </citation>
    <scope>NUCLEOTIDE SEQUENCE</scope>
    <source>
        <strain evidence="6">KCTC 52305</strain>
    </source>
</reference>
<dbReference type="InterPro" id="IPR045812">
    <property type="entry name" value="DAHL"/>
</dbReference>
<dbReference type="InterPro" id="IPR011006">
    <property type="entry name" value="CheY-like_superfamily"/>
</dbReference>
<dbReference type="EC" id="2.7.13.3" evidence="2"/>
<feature type="domain" description="Histidine kinase" evidence="5">
    <location>
        <begin position="480"/>
        <end position="701"/>
    </location>
</feature>
<dbReference type="Pfam" id="PF02518">
    <property type="entry name" value="HATPase_c"/>
    <property type="match status" value="1"/>
</dbReference>
<reference evidence="6" key="1">
    <citation type="journal article" date="2021" name="Front. Microbiol.">
        <title>Comprehensive Comparative Genomics and Phenotyping of Methylobacterium Species.</title>
        <authorList>
            <person name="Alessa O."/>
            <person name="Ogura Y."/>
            <person name="Fujitani Y."/>
            <person name="Takami H."/>
            <person name="Hayashi T."/>
            <person name="Sahin N."/>
            <person name="Tani A."/>
        </authorList>
    </citation>
    <scope>NUCLEOTIDE SEQUENCE</scope>
    <source>
        <strain evidence="6">KCTC 52305</strain>
    </source>
</reference>
<keyword evidence="4" id="KW-0812">Transmembrane</keyword>
<dbReference type="Pfam" id="PF00512">
    <property type="entry name" value="HisKA"/>
    <property type="match status" value="1"/>
</dbReference>
<feature type="transmembrane region" description="Helical" evidence="4">
    <location>
        <begin position="21"/>
        <end position="43"/>
    </location>
</feature>
<dbReference type="Gene3D" id="1.10.287.130">
    <property type="match status" value="1"/>
</dbReference>